<evidence type="ECO:0000259" key="7">
    <source>
        <dbReference type="Pfam" id="PF00593"/>
    </source>
</evidence>
<gene>
    <name evidence="9" type="ORF">FSO04_28905</name>
</gene>
<dbReference type="InterPro" id="IPR012910">
    <property type="entry name" value="Plug_dom"/>
</dbReference>
<dbReference type="Pfam" id="PF13620">
    <property type="entry name" value="CarboxypepD_reg"/>
    <property type="match status" value="1"/>
</dbReference>
<dbReference type="GO" id="GO:0009279">
    <property type="term" value="C:cell outer membrane"/>
    <property type="evidence" value="ECO:0007669"/>
    <property type="project" value="UniProtKB-SubCell"/>
</dbReference>
<keyword evidence="9" id="KW-0675">Receptor</keyword>
<accession>A0A6N6W890</accession>
<feature type="chain" id="PRO_5027027301" evidence="6">
    <location>
        <begin position="25"/>
        <end position="934"/>
    </location>
</feature>
<dbReference type="Gene3D" id="2.60.40.1120">
    <property type="entry name" value="Carboxypeptidase-like, regulatory domain"/>
    <property type="match status" value="1"/>
</dbReference>
<dbReference type="InterPro" id="IPR000531">
    <property type="entry name" value="Beta-barrel_TonB"/>
</dbReference>
<dbReference type="SUPFAM" id="SSF56935">
    <property type="entry name" value="Porins"/>
    <property type="match status" value="1"/>
</dbReference>
<evidence type="ECO:0000256" key="6">
    <source>
        <dbReference type="SAM" id="SignalP"/>
    </source>
</evidence>
<dbReference type="Gene3D" id="2.40.170.20">
    <property type="entry name" value="TonB-dependent receptor, beta-barrel domain"/>
    <property type="match status" value="1"/>
</dbReference>
<dbReference type="Proteomes" id="UP000463700">
    <property type="component" value="Unassembled WGS sequence"/>
</dbReference>
<dbReference type="SUPFAM" id="SSF49452">
    <property type="entry name" value="Starch-binding domain-like"/>
    <property type="match status" value="1"/>
</dbReference>
<feature type="domain" description="TonB-dependent receptor-like beta-barrel" evidence="7">
    <location>
        <begin position="596"/>
        <end position="901"/>
    </location>
</feature>
<dbReference type="OrthoDB" id="8727862at2"/>
<evidence type="ECO:0000256" key="3">
    <source>
        <dbReference type="ARBA" id="ARBA00023136"/>
    </source>
</evidence>
<feature type="signal peptide" evidence="6">
    <location>
        <begin position="1"/>
        <end position="24"/>
    </location>
</feature>
<evidence type="ECO:0000259" key="8">
    <source>
        <dbReference type="Pfam" id="PF07715"/>
    </source>
</evidence>
<dbReference type="Pfam" id="PF07715">
    <property type="entry name" value="Plug"/>
    <property type="match status" value="1"/>
</dbReference>
<organism evidence="9 10">
    <name type="scientific">Paraburkholderia madseniana</name>
    <dbReference type="NCBI Taxonomy" id="2599607"/>
    <lineage>
        <taxon>Bacteria</taxon>
        <taxon>Pseudomonadati</taxon>
        <taxon>Pseudomonadota</taxon>
        <taxon>Betaproteobacteria</taxon>
        <taxon>Burkholderiales</taxon>
        <taxon>Burkholderiaceae</taxon>
        <taxon>Paraburkholderia</taxon>
    </lineage>
</organism>
<keyword evidence="5" id="KW-0798">TonB box</keyword>
<dbReference type="InterPro" id="IPR036942">
    <property type="entry name" value="Beta-barrel_TonB_sf"/>
</dbReference>
<evidence type="ECO:0000313" key="9">
    <source>
        <dbReference type="EMBL" id="KAE8756421.1"/>
    </source>
</evidence>
<comment type="subcellular location">
    <subcellularLocation>
        <location evidence="1 5">Cell outer membrane</location>
    </subcellularLocation>
</comment>
<protein>
    <submittedName>
        <fullName evidence="9">TonB-dependent receptor</fullName>
    </submittedName>
</protein>
<reference evidence="9 10" key="1">
    <citation type="journal article" date="2020" name="Int. J. Syst. Evol. Microbiol.">
        <title>Paraburkholderia madseniana sp. nov., a phenolic acid-degrading bacterium isolated from acidic forest soil.</title>
        <authorList>
            <person name="Wilhelm R.C."/>
            <person name="Murphy S.J.L."/>
            <person name="Feriancek N.M."/>
            <person name="Karasz D.C."/>
            <person name="DeRito C.M."/>
            <person name="Newman J.D."/>
            <person name="Buckley D.H."/>
        </authorList>
    </citation>
    <scope>NUCLEOTIDE SEQUENCE [LARGE SCALE GENOMIC DNA]</scope>
    <source>
        <strain evidence="9 10">RP11</strain>
    </source>
</reference>
<keyword evidence="6" id="KW-0732">Signal</keyword>
<name>A0A6N6W890_9BURK</name>
<evidence type="ECO:0000256" key="5">
    <source>
        <dbReference type="RuleBase" id="RU003357"/>
    </source>
</evidence>
<dbReference type="InterPro" id="IPR037066">
    <property type="entry name" value="Plug_dom_sf"/>
</dbReference>
<comment type="similarity">
    <text evidence="2 5">Belongs to the TonB-dependent receptor family.</text>
</comment>
<dbReference type="AlphaFoldDB" id="A0A6N6W890"/>
<comment type="caution">
    <text evidence="9">The sequence shown here is derived from an EMBL/GenBank/DDBJ whole genome shotgun (WGS) entry which is preliminary data.</text>
</comment>
<dbReference type="PANTHER" id="PTHR40980">
    <property type="entry name" value="PLUG DOMAIN-CONTAINING PROTEIN"/>
    <property type="match status" value="1"/>
</dbReference>
<dbReference type="Pfam" id="PF00593">
    <property type="entry name" value="TonB_dep_Rec_b-barrel"/>
    <property type="match status" value="1"/>
</dbReference>
<sequence>MPHRHMAGLLVGLMSSTIMTVAHAADMATLQGHVLTSANKRPLAGARVQIRETGTSTTTSADGAFRFTGLPVGRYTLVVTPSRSSAVERTVVARADNTTNDDVIVDAPVASLDHVTVASQRTANVVARATQQSAPNMVTIRTADDIRKAPDVSAAEAAARIPGVSLETDSGEGRYVNIRGLDTNLNSTTFGGIHLPPTNPASAQNGGRAVALDTIPAGMIGQILVTNTNKPEQDADALGGTIDISPRTLPASGKPFLDAKLGSGVETLRGSTVSDVEMTAGARFGAHGIAGLGSGITSYSDAPFTFIGTFAYNQDHRGVDDEENAYVDAPGVPNKAYAQTDPRYYNYHRKRLGYGGELDFQPNADNKWYFRYYNFGYTENVNRQDLQTNFTGNPVQNADGTLTDTATYAKGLRDEKETLRTQLFALGGENRIGPGKIDYRAGFTSGTYDKPYDLNSTFNNGAPATVTYYPGSDFATQSIVSSPNPANPAGYTLGQIVNSSQYVKTNEWSANVNYTLPTHFTSADDEQFKFGAGLRRMTFASAQSNYTYSPAAGIPLSQAVFGAPNVFYNGMYNIGPSISDGVMSGIYGAAAANGNVTGNPLKDAAAFSAINENIYSMYGQYQFGWGRLGVLAGLRGEWTQDAFSGNLINGSSVTPNQTSNNYFNLFPSLQLRYDFTPTLVGRAIYSSTIARPGFAQSSASVMADPGTGTVTTGNPNLKPTTSQNFDIQFEKYLPHGGIISLGAFDKSMSDYVVGETSTVFSSPYLQGYSGPIKLVSFANVSSARVRGITANYEQHFTQLPGFLSGLGADANWTWTNSHLDIRPGEDHTLPSGPRNSYNASVFYERGPLDMRLSASYVGKSLWAVGSSAATDVYTASRFSLDFGGSYQIRKDVGIYLDVRNILNTPLKFYEGSPDRPIQREFYGPTVMVGVTINE</sequence>
<evidence type="ECO:0000256" key="4">
    <source>
        <dbReference type="ARBA" id="ARBA00023237"/>
    </source>
</evidence>
<dbReference type="InterPro" id="IPR010104">
    <property type="entry name" value="TonB_rcpt_bac"/>
</dbReference>
<keyword evidence="4" id="KW-0998">Cell outer membrane</keyword>
<evidence type="ECO:0000313" key="10">
    <source>
        <dbReference type="Proteomes" id="UP000463700"/>
    </source>
</evidence>
<proteinExistence type="inferred from homology"/>
<dbReference type="NCBIfam" id="TIGR01782">
    <property type="entry name" value="TonB-Xanth-Caul"/>
    <property type="match status" value="1"/>
</dbReference>
<evidence type="ECO:0000256" key="1">
    <source>
        <dbReference type="ARBA" id="ARBA00004442"/>
    </source>
</evidence>
<evidence type="ECO:0000256" key="2">
    <source>
        <dbReference type="ARBA" id="ARBA00009810"/>
    </source>
</evidence>
<dbReference type="EMBL" id="VOSW01000063">
    <property type="protein sequence ID" value="KAE8756421.1"/>
    <property type="molecule type" value="Genomic_DNA"/>
</dbReference>
<feature type="domain" description="TonB-dependent receptor plug" evidence="8">
    <location>
        <begin position="131"/>
        <end position="241"/>
    </location>
</feature>
<keyword evidence="3 5" id="KW-0472">Membrane</keyword>
<dbReference type="GO" id="GO:0030246">
    <property type="term" value="F:carbohydrate binding"/>
    <property type="evidence" value="ECO:0007669"/>
    <property type="project" value="InterPro"/>
</dbReference>
<dbReference type="PANTHER" id="PTHR40980:SF4">
    <property type="entry name" value="TONB-DEPENDENT RECEPTOR-LIKE BETA-BARREL DOMAIN-CONTAINING PROTEIN"/>
    <property type="match status" value="1"/>
</dbReference>
<dbReference type="Gene3D" id="2.170.130.10">
    <property type="entry name" value="TonB-dependent receptor, plug domain"/>
    <property type="match status" value="1"/>
</dbReference>
<dbReference type="InterPro" id="IPR013784">
    <property type="entry name" value="Carb-bd-like_fold"/>
</dbReference>